<evidence type="ECO:0000313" key="3">
    <source>
        <dbReference type="Proteomes" id="UP000248706"/>
    </source>
</evidence>
<keyword evidence="3" id="KW-1185">Reference proteome</keyword>
<dbReference type="Proteomes" id="UP000248706">
    <property type="component" value="Unassembled WGS sequence"/>
</dbReference>
<dbReference type="Gene3D" id="3.40.50.1110">
    <property type="entry name" value="SGNH hydrolase"/>
    <property type="match status" value="1"/>
</dbReference>
<dbReference type="InterPro" id="IPR013830">
    <property type="entry name" value="SGNH_hydro"/>
</dbReference>
<name>A0A328VRD1_9CHLR</name>
<evidence type="ECO:0000313" key="2">
    <source>
        <dbReference type="EMBL" id="RAQ98273.1"/>
    </source>
</evidence>
<dbReference type="InterPro" id="IPR036514">
    <property type="entry name" value="SGNH_hydro_sf"/>
</dbReference>
<reference evidence="2 3" key="1">
    <citation type="submission" date="2016-08" db="EMBL/GenBank/DDBJ databases">
        <title>Analysis of Carbohydrate Active Enzymes in Thermogemmatispora T81 Reveals Carbohydrate Degradation Ability.</title>
        <authorList>
            <person name="Tomazini A."/>
            <person name="Lal S."/>
            <person name="Stott M."/>
            <person name="Henrissat B."/>
            <person name="Polikarpov I."/>
            <person name="Sparling R."/>
            <person name="Levin D.B."/>
        </authorList>
    </citation>
    <scope>NUCLEOTIDE SEQUENCE [LARGE SCALE GENOMIC DNA]</scope>
    <source>
        <strain evidence="2 3">T81</strain>
    </source>
</reference>
<dbReference type="AlphaFoldDB" id="A0A328VRD1"/>
<comment type="caution">
    <text evidence="2">The sequence shown here is derived from an EMBL/GenBank/DDBJ whole genome shotgun (WGS) entry which is preliminary data.</text>
</comment>
<proteinExistence type="predicted"/>
<accession>A0A328VRD1</accession>
<dbReference type="RefSeq" id="WP_112433419.1">
    <property type="nucleotide sequence ID" value="NZ_MCIF01000002.1"/>
</dbReference>
<protein>
    <recommendedName>
        <fullName evidence="1">SGNH hydrolase-type esterase domain-containing protein</fullName>
    </recommendedName>
</protein>
<organism evidence="2 3">
    <name type="scientific">Thermogemmatispora tikiterensis</name>
    <dbReference type="NCBI Taxonomy" id="1825093"/>
    <lineage>
        <taxon>Bacteria</taxon>
        <taxon>Bacillati</taxon>
        <taxon>Chloroflexota</taxon>
        <taxon>Ktedonobacteria</taxon>
        <taxon>Thermogemmatisporales</taxon>
        <taxon>Thermogemmatisporaceae</taxon>
        <taxon>Thermogemmatispora</taxon>
    </lineage>
</organism>
<evidence type="ECO:0000259" key="1">
    <source>
        <dbReference type="Pfam" id="PF13472"/>
    </source>
</evidence>
<dbReference type="SUPFAM" id="SSF52266">
    <property type="entry name" value="SGNH hydrolase"/>
    <property type="match status" value="1"/>
</dbReference>
<dbReference type="OrthoDB" id="154486at2"/>
<dbReference type="CDD" id="cd00229">
    <property type="entry name" value="SGNH_hydrolase"/>
    <property type="match status" value="1"/>
</dbReference>
<dbReference type="EMBL" id="MCIF01000002">
    <property type="protein sequence ID" value="RAQ98273.1"/>
    <property type="molecule type" value="Genomic_DNA"/>
</dbReference>
<gene>
    <name evidence="2" type="ORF">A4R35_22220</name>
</gene>
<feature type="domain" description="SGNH hydrolase-type esterase" evidence="1">
    <location>
        <begin position="49"/>
        <end position="268"/>
    </location>
</feature>
<dbReference type="Pfam" id="PF13472">
    <property type="entry name" value="Lipase_GDSL_2"/>
    <property type="match status" value="1"/>
</dbReference>
<sequence>MGKRIPSCCRLVLPFVLTLLLLLLVLAPDVRVAHAQGLKLVGPKKYYLVLGNSLAFGFQPDLDFTHGYSDYFFQDLKAHGTTNMVNLACPGETSVTFLNGKCPYPFLRKYPYLGSQLNAALNFLRAHPGQVSPVTLDIGANDVLPYLNSQTCAIDTTGSASALQTLDYNLRQVILPQLRAALTVNGQVTGDLLVMNYYDPYQNICPNTVPYSQQINEHLASDVQGFGVLVDVFSAFGGAAVPNNNICSYTWMCSVFHDIHATDKGYQVIAQAFEQTAGY</sequence>